<sequence length="260" mass="27436">MKQFRTVLITGASSGIGAALAVHYAARGITLYLTGRDGHRLSSVADMCRLRGAQVESGLIDVRNKAAMAEWLLGVDARAPVDLVIANAGISGGTGGGQGAAWIEQESSIFEVNLMGALNTIQPLIPRMIHRRKGQIALMSSLAAFSGWPGAPAYSASKAGIRIYGEALRGSLMPYEIGVSVICPGFIVSPMTAVNGYRMPFLMPADKAAHIIARALSKNRARICFPWPTAVVAMTLGLVPPAVSSYFLSKLPAKPSLQES</sequence>
<evidence type="ECO:0000256" key="1">
    <source>
        <dbReference type="ARBA" id="ARBA00006484"/>
    </source>
</evidence>
<accession>A0A7T5R2H9</accession>
<dbReference type="GO" id="GO:0016020">
    <property type="term" value="C:membrane"/>
    <property type="evidence" value="ECO:0007669"/>
    <property type="project" value="TreeGrafter"/>
</dbReference>
<dbReference type="PRINTS" id="PR00081">
    <property type="entry name" value="GDHRDH"/>
</dbReference>
<dbReference type="Proteomes" id="UP000595362">
    <property type="component" value="Chromosome"/>
</dbReference>
<evidence type="ECO:0000256" key="3">
    <source>
        <dbReference type="RuleBase" id="RU000363"/>
    </source>
</evidence>
<comment type="similarity">
    <text evidence="1 3">Belongs to the short-chain dehydrogenases/reductases (SDR) family.</text>
</comment>
<gene>
    <name evidence="4" type="ORF">HYS17_00690</name>
</gene>
<dbReference type="SUPFAM" id="SSF51735">
    <property type="entry name" value="NAD(P)-binding Rossmann-fold domains"/>
    <property type="match status" value="1"/>
</dbReference>
<dbReference type="PROSITE" id="PS00061">
    <property type="entry name" value="ADH_SHORT"/>
    <property type="match status" value="1"/>
</dbReference>
<dbReference type="Gene3D" id="3.40.50.720">
    <property type="entry name" value="NAD(P)-binding Rossmann-like Domain"/>
    <property type="match status" value="1"/>
</dbReference>
<dbReference type="PRINTS" id="PR00080">
    <property type="entry name" value="SDRFAMILY"/>
</dbReference>
<dbReference type="InterPro" id="IPR020904">
    <property type="entry name" value="Sc_DH/Rdtase_CS"/>
</dbReference>
<dbReference type="GO" id="GO:0016491">
    <property type="term" value="F:oxidoreductase activity"/>
    <property type="evidence" value="ECO:0007669"/>
    <property type="project" value="UniProtKB-KW"/>
</dbReference>
<keyword evidence="2" id="KW-0560">Oxidoreductase</keyword>
<evidence type="ECO:0000256" key="2">
    <source>
        <dbReference type="ARBA" id="ARBA00023002"/>
    </source>
</evidence>
<name>A0A7T5R2H9_9BACT</name>
<proteinExistence type="inferred from homology"/>
<dbReference type="Pfam" id="PF00106">
    <property type="entry name" value="adh_short"/>
    <property type="match status" value="1"/>
</dbReference>
<evidence type="ECO:0000313" key="4">
    <source>
        <dbReference type="EMBL" id="QQG36343.1"/>
    </source>
</evidence>
<dbReference type="InterPro" id="IPR036291">
    <property type="entry name" value="NAD(P)-bd_dom_sf"/>
</dbReference>
<evidence type="ECO:0000313" key="5">
    <source>
        <dbReference type="Proteomes" id="UP000595362"/>
    </source>
</evidence>
<dbReference type="EMBL" id="CP066681">
    <property type="protein sequence ID" value="QQG36343.1"/>
    <property type="molecule type" value="Genomic_DNA"/>
</dbReference>
<reference evidence="4 5" key="1">
    <citation type="submission" date="2020-07" db="EMBL/GenBank/DDBJ databases">
        <title>Huge and variable diversity of episymbiotic CPR bacteria and DPANN archaea in groundwater ecosystems.</title>
        <authorList>
            <person name="He C.Y."/>
            <person name="Keren R."/>
            <person name="Whittaker M."/>
            <person name="Farag I.F."/>
            <person name="Doudna J."/>
            <person name="Cate J.H.D."/>
            <person name="Banfield J.F."/>
        </authorList>
    </citation>
    <scope>NUCLEOTIDE SEQUENCE [LARGE SCALE GENOMIC DNA]</scope>
    <source>
        <strain evidence="4">NC_groundwater_70_Ag_B-0.1um_54_66</strain>
    </source>
</reference>
<organism evidence="4 5">
    <name type="scientific">Micavibrio aeruginosavorus</name>
    <dbReference type="NCBI Taxonomy" id="349221"/>
    <lineage>
        <taxon>Bacteria</taxon>
        <taxon>Pseudomonadati</taxon>
        <taxon>Bdellovibrionota</taxon>
        <taxon>Bdellovibrionia</taxon>
        <taxon>Bdellovibrionales</taxon>
        <taxon>Pseudobdellovibrionaceae</taxon>
        <taxon>Micavibrio</taxon>
    </lineage>
</organism>
<protein>
    <submittedName>
        <fullName evidence="4">SDR family NAD(P)-dependent oxidoreductase</fullName>
    </submittedName>
</protein>
<dbReference type="InterPro" id="IPR002347">
    <property type="entry name" value="SDR_fam"/>
</dbReference>
<dbReference type="PANTHER" id="PTHR44196">
    <property type="entry name" value="DEHYDROGENASE/REDUCTASE SDR FAMILY MEMBER 7B"/>
    <property type="match status" value="1"/>
</dbReference>
<dbReference type="PANTHER" id="PTHR44196:SF1">
    <property type="entry name" value="DEHYDROGENASE_REDUCTASE SDR FAMILY MEMBER 7B"/>
    <property type="match status" value="1"/>
</dbReference>
<dbReference type="AlphaFoldDB" id="A0A7T5R2H9"/>